<dbReference type="PANTHER" id="PTHR32212">
    <property type="entry name" value="CYCLIN-LIKE F-BOX"/>
    <property type="match status" value="1"/>
</dbReference>
<dbReference type="EMBL" id="MNCJ02000331">
    <property type="protein sequence ID" value="KAF5762060.1"/>
    <property type="molecule type" value="Genomic_DNA"/>
</dbReference>
<evidence type="ECO:0000259" key="2">
    <source>
        <dbReference type="Pfam" id="PF24758"/>
    </source>
</evidence>
<dbReference type="Gramene" id="mRNA:HanXRQr2_Chr16g0772481">
    <property type="protein sequence ID" value="mRNA:HanXRQr2_Chr16g0772481"/>
    <property type="gene ID" value="HanXRQr2_Chr16g0772481"/>
</dbReference>
<dbReference type="InterPro" id="IPR055411">
    <property type="entry name" value="LRR_FXL15/At3g58940/PEG3-like"/>
</dbReference>
<proteinExistence type="predicted"/>
<sequence>MARQASEFTPEDFISIMPDNVVTNILDRLPLQVAVRTGILSKHWRFKWTMLSQLSIDEEFFKYLILEKGVNNFGEIISKLIFHLNGTITKCFLFLYEMDVEDINRWISILSKKKVIDLAIKNWSKTQLDLSTHLFSCLELKHLKLHKSIFNPPSRFHGFPNLLSLELRMVQFGISDFGEFFTRCPLLEILNVDHSVSKGNIKLVEIAKLKNLKVLSLSLCDLDTPTIISSHNIFELVGFLPKLQELGLDFQDYKLADGALMEFPTAFPRLKALKLSRIYLGNGIMLSCAFEMIKHFPNLQTLDLENTAIQRDADPIPEVDYRHTLGLRGVVFRSFEGSESEVCLINYILACSPFLKEIAIHPRVDLEHTKQMMFARKLLKLPRASPLAEIDFYPF</sequence>
<dbReference type="SUPFAM" id="SSF81383">
    <property type="entry name" value="F-box domain"/>
    <property type="match status" value="1"/>
</dbReference>
<dbReference type="PANTHER" id="PTHR32212:SF412">
    <property type="entry name" value="F-BOX DOMAIN-CONTAINING PROTEIN"/>
    <property type="match status" value="1"/>
</dbReference>
<feature type="domain" description="F-box/LRR-repeat protein 15/At3g58940/PEG3-like LRR" evidence="2">
    <location>
        <begin position="104"/>
        <end position="217"/>
    </location>
</feature>
<protein>
    <submittedName>
        <fullName evidence="3">Leucine-rich repeat domain superfamily, F-box-like domain superfamily</fullName>
    </submittedName>
</protein>
<gene>
    <name evidence="3" type="ORF">HanXRQr2_Chr16g0772481</name>
</gene>
<reference evidence="3" key="1">
    <citation type="journal article" date="2017" name="Nature">
        <title>The sunflower genome provides insights into oil metabolism, flowering and Asterid evolution.</title>
        <authorList>
            <person name="Badouin H."/>
            <person name="Gouzy J."/>
            <person name="Grassa C.J."/>
            <person name="Murat F."/>
            <person name="Staton S.E."/>
            <person name="Cottret L."/>
            <person name="Lelandais-Briere C."/>
            <person name="Owens G.L."/>
            <person name="Carrere S."/>
            <person name="Mayjonade B."/>
            <person name="Legrand L."/>
            <person name="Gill N."/>
            <person name="Kane N.C."/>
            <person name="Bowers J.E."/>
            <person name="Hubner S."/>
            <person name="Bellec A."/>
            <person name="Berard A."/>
            <person name="Berges H."/>
            <person name="Blanchet N."/>
            <person name="Boniface M.C."/>
            <person name="Brunel D."/>
            <person name="Catrice O."/>
            <person name="Chaidir N."/>
            <person name="Claudel C."/>
            <person name="Donnadieu C."/>
            <person name="Faraut T."/>
            <person name="Fievet G."/>
            <person name="Helmstetter N."/>
            <person name="King M."/>
            <person name="Knapp S.J."/>
            <person name="Lai Z."/>
            <person name="Le Paslier M.C."/>
            <person name="Lippi Y."/>
            <person name="Lorenzon L."/>
            <person name="Mandel J.R."/>
            <person name="Marage G."/>
            <person name="Marchand G."/>
            <person name="Marquand E."/>
            <person name="Bret-Mestries E."/>
            <person name="Morien E."/>
            <person name="Nambeesan S."/>
            <person name="Nguyen T."/>
            <person name="Pegot-Espagnet P."/>
            <person name="Pouilly N."/>
            <person name="Raftis F."/>
            <person name="Sallet E."/>
            <person name="Schiex T."/>
            <person name="Thomas J."/>
            <person name="Vandecasteele C."/>
            <person name="Vares D."/>
            <person name="Vear F."/>
            <person name="Vautrin S."/>
            <person name="Crespi M."/>
            <person name="Mangin B."/>
            <person name="Burke J.M."/>
            <person name="Salse J."/>
            <person name="Munos S."/>
            <person name="Vincourt P."/>
            <person name="Rieseberg L.H."/>
            <person name="Langlade N.B."/>
        </authorList>
    </citation>
    <scope>NUCLEOTIDE SEQUENCE</scope>
    <source>
        <tissue evidence="3">Leaves</tissue>
    </source>
</reference>
<dbReference type="InterPro" id="IPR001810">
    <property type="entry name" value="F-box_dom"/>
</dbReference>
<organism evidence="3 4">
    <name type="scientific">Helianthus annuus</name>
    <name type="common">Common sunflower</name>
    <dbReference type="NCBI Taxonomy" id="4232"/>
    <lineage>
        <taxon>Eukaryota</taxon>
        <taxon>Viridiplantae</taxon>
        <taxon>Streptophyta</taxon>
        <taxon>Embryophyta</taxon>
        <taxon>Tracheophyta</taxon>
        <taxon>Spermatophyta</taxon>
        <taxon>Magnoliopsida</taxon>
        <taxon>eudicotyledons</taxon>
        <taxon>Gunneridae</taxon>
        <taxon>Pentapetalae</taxon>
        <taxon>asterids</taxon>
        <taxon>campanulids</taxon>
        <taxon>Asterales</taxon>
        <taxon>Asteraceae</taxon>
        <taxon>Asteroideae</taxon>
        <taxon>Heliantheae alliance</taxon>
        <taxon>Heliantheae</taxon>
        <taxon>Helianthus</taxon>
    </lineage>
</organism>
<evidence type="ECO:0000313" key="4">
    <source>
        <dbReference type="Proteomes" id="UP000215914"/>
    </source>
</evidence>
<dbReference type="AlphaFoldDB" id="A0A9K3DUV1"/>
<feature type="domain" description="F-box" evidence="1">
    <location>
        <begin position="14"/>
        <end position="51"/>
    </location>
</feature>
<evidence type="ECO:0000259" key="1">
    <source>
        <dbReference type="Pfam" id="PF00646"/>
    </source>
</evidence>
<dbReference type="Gene3D" id="3.80.10.10">
    <property type="entry name" value="Ribonuclease Inhibitor"/>
    <property type="match status" value="1"/>
</dbReference>
<dbReference type="OrthoDB" id="670520at2759"/>
<dbReference type="InterPro" id="IPR032675">
    <property type="entry name" value="LRR_dom_sf"/>
</dbReference>
<dbReference type="SUPFAM" id="SSF52047">
    <property type="entry name" value="RNI-like"/>
    <property type="match status" value="1"/>
</dbReference>
<dbReference type="InterPro" id="IPR036047">
    <property type="entry name" value="F-box-like_dom_sf"/>
</dbReference>
<comment type="caution">
    <text evidence="3">The sequence shown here is derived from an EMBL/GenBank/DDBJ whole genome shotgun (WGS) entry which is preliminary data.</text>
</comment>
<accession>A0A9K3DUV1</accession>
<reference evidence="3" key="2">
    <citation type="submission" date="2020-06" db="EMBL/GenBank/DDBJ databases">
        <title>Helianthus annuus Genome sequencing and assembly Release 2.</title>
        <authorList>
            <person name="Gouzy J."/>
            <person name="Langlade N."/>
            <person name="Munos S."/>
        </authorList>
    </citation>
    <scope>NUCLEOTIDE SEQUENCE</scope>
    <source>
        <tissue evidence="3">Leaves</tissue>
    </source>
</reference>
<name>A0A9K3DUV1_HELAN</name>
<keyword evidence="4" id="KW-1185">Reference proteome</keyword>
<dbReference type="Pfam" id="PF00646">
    <property type="entry name" value="F-box"/>
    <property type="match status" value="1"/>
</dbReference>
<evidence type="ECO:0000313" key="3">
    <source>
        <dbReference type="EMBL" id="KAF5762060.1"/>
    </source>
</evidence>
<dbReference type="Pfam" id="PF24758">
    <property type="entry name" value="LRR_At5g56370"/>
    <property type="match status" value="1"/>
</dbReference>
<dbReference type="Proteomes" id="UP000215914">
    <property type="component" value="Unassembled WGS sequence"/>
</dbReference>